<evidence type="ECO:0000256" key="2">
    <source>
        <dbReference type="ARBA" id="ARBA00022490"/>
    </source>
</evidence>
<dbReference type="PANTHER" id="PTHR34701">
    <property type="entry name" value="TRANSCRIPTIONAL REGULATOR MRAZ"/>
    <property type="match status" value="1"/>
</dbReference>
<dbReference type="GO" id="GO:0009295">
    <property type="term" value="C:nucleoid"/>
    <property type="evidence" value="ECO:0007669"/>
    <property type="project" value="UniProtKB-SubCell"/>
</dbReference>
<feature type="domain" description="SpoVT-AbrB" evidence="8">
    <location>
        <begin position="81"/>
        <end position="124"/>
    </location>
</feature>
<dbReference type="InterPro" id="IPR035642">
    <property type="entry name" value="MraZ_N"/>
</dbReference>
<dbReference type="AlphaFoldDB" id="A0A0C2W7K1"/>
<comment type="caution">
    <text evidence="9">The sequence shown here is derived from an EMBL/GenBank/DDBJ whole genome shotgun (WGS) entry which is preliminary data.</text>
</comment>
<evidence type="ECO:0000259" key="8">
    <source>
        <dbReference type="PROSITE" id="PS51740"/>
    </source>
</evidence>
<dbReference type="GO" id="GO:0005737">
    <property type="term" value="C:cytoplasm"/>
    <property type="evidence" value="ECO:0007669"/>
    <property type="project" value="UniProtKB-UniRule"/>
</dbReference>
<evidence type="ECO:0000313" key="9">
    <source>
        <dbReference type="EMBL" id="KIM14252.1"/>
    </source>
</evidence>
<dbReference type="InterPro" id="IPR003444">
    <property type="entry name" value="MraZ"/>
</dbReference>
<dbReference type="InterPro" id="IPR020603">
    <property type="entry name" value="MraZ_dom"/>
</dbReference>
<dbReference type="NCBIfam" id="TIGR00242">
    <property type="entry name" value="division/cell wall cluster transcriptional repressor MraZ"/>
    <property type="match status" value="1"/>
</dbReference>
<dbReference type="GO" id="GO:0003700">
    <property type="term" value="F:DNA-binding transcription factor activity"/>
    <property type="evidence" value="ECO:0007669"/>
    <property type="project" value="UniProtKB-UniRule"/>
</dbReference>
<reference evidence="9 10" key="1">
    <citation type="submission" date="2015-01" db="EMBL/GenBank/DDBJ databases">
        <title>Draft Genome Sequence of Mycoplasma capricolum subsp. capricolum str. GM508D.</title>
        <authorList>
            <person name="Calcutt M.J."/>
            <person name="Foecking M.F."/>
        </authorList>
    </citation>
    <scope>NUCLEOTIDE SEQUENCE [LARGE SCALE GENOMIC DNA]</scope>
    <source>
        <strain evidence="9 10">GM508D</strain>
    </source>
</reference>
<keyword evidence="2 7" id="KW-0963">Cytoplasm</keyword>
<dbReference type="CDD" id="cd16320">
    <property type="entry name" value="MraZ_N"/>
    <property type="match status" value="1"/>
</dbReference>
<keyword evidence="9" id="KW-0131">Cell cycle</keyword>
<dbReference type="PANTHER" id="PTHR34701:SF1">
    <property type="entry name" value="TRANSCRIPTIONAL REGULATOR MRAZ"/>
    <property type="match status" value="1"/>
</dbReference>
<keyword evidence="6 7" id="KW-0804">Transcription</keyword>
<sequence length="137" mass="16179">MGDKWMLFGTYEHCMDAKQRLTLPAKLRNKLSNPIYLTKGFEADLEIWSKDDFLLQIKENLNKISDQKDIRDLERIIWSNTVEIGIDNLGRIKIPYNLIQSLNIEKDVFILGLGNRLEIWSKNKYNQHKKELLKENS</sequence>
<dbReference type="InterPro" id="IPR007159">
    <property type="entry name" value="SpoVT-AbrB_dom"/>
</dbReference>
<dbReference type="Gene3D" id="3.40.1550.20">
    <property type="entry name" value="Transcriptional regulator MraZ domain"/>
    <property type="match status" value="1"/>
</dbReference>
<name>A0A0C2W7K1_MYCCA</name>
<dbReference type="CDD" id="cd16321">
    <property type="entry name" value="MraZ_C"/>
    <property type="match status" value="1"/>
</dbReference>
<evidence type="ECO:0000256" key="1">
    <source>
        <dbReference type="ARBA" id="ARBA00013860"/>
    </source>
</evidence>
<dbReference type="SUPFAM" id="SSF89447">
    <property type="entry name" value="AbrB/MazE/MraZ-like"/>
    <property type="match status" value="1"/>
</dbReference>
<dbReference type="GO" id="GO:2000143">
    <property type="term" value="P:negative regulation of DNA-templated transcription initiation"/>
    <property type="evidence" value="ECO:0007669"/>
    <property type="project" value="TreeGrafter"/>
</dbReference>
<evidence type="ECO:0000256" key="5">
    <source>
        <dbReference type="ARBA" id="ARBA00023125"/>
    </source>
</evidence>
<dbReference type="Proteomes" id="UP000031975">
    <property type="component" value="Unassembled WGS sequence"/>
</dbReference>
<protein>
    <recommendedName>
        <fullName evidence="1 7">Transcriptional regulator MraZ</fullName>
    </recommendedName>
</protein>
<dbReference type="GO" id="GO:0051301">
    <property type="term" value="P:cell division"/>
    <property type="evidence" value="ECO:0007669"/>
    <property type="project" value="UniProtKB-KW"/>
</dbReference>
<keyword evidence="9" id="KW-0132">Cell division</keyword>
<feature type="domain" description="SpoVT-AbrB" evidence="8">
    <location>
        <begin position="10"/>
        <end position="52"/>
    </location>
</feature>
<comment type="subcellular location">
    <subcellularLocation>
        <location evidence="7">Cytoplasm</location>
        <location evidence="7">Nucleoid</location>
    </subcellularLocation>
</comment>
<evidence type="ECO:0000256" key="7">
    <source>
        <dbReference type="HAMAP-Rule" id="MF_01008"/>
    </source>
</evidence>
<dbReference type="InterPro" id="IPR037914">
    <property type="entry name" value="SpoVT-AbrB_sf"/>
</dbReference>
<keyword evidence="4 7" id="KW-0805">Transcription regulation</keyword>
<dbReference type="PROSITE" id="PS51740">
    <property type="entry name" value="SPOVT_ABRB"/>
    <property type="match status" value="2"/>
</dbReference>
<organism evidence="9 10">
    <name type="scientific">Mycoplasma capricolum subsp. capricolum</name>
    <dbReference type="NCBI Taxonomy" id="40479"/>
    <lineage>
        <taxon>Bacteria</taxon>
        <taxon>Bacillati</taxon>
        <taxon>Mycoplasmatota</taxon>
        <taxon>Mollicutes</taxon>
        <taxon>Mycoplasmataceae</taxon>
        <taxon>Mycoplasma</taxon>
    </lineage>
</organism>
<proteinExistence type="inferred from homology"/>
<evidence type="ECO:0000256" key="4">
    <source>
        <dbReference type="ARBA" id="ARBA00023015"/>
    </source>
</evidence>
<dbReference type="HAMAP" id="MF_01008">
    <property type="entry name" value="MraZ"/>
    <property type="match status" value="1"/>
</dbReference>
<evidence type="ECO:0000256" key="6">
    <source>
        <dbReference type="ARBA" id="ARBA00023163"/>
    </source>
</evidence>
<comment type="similarity">
    <text evidence="7">Belongs to the MraZ family.</text>
</comment>
<gene>
    <name evidence="7 9" type="primary">mraZ</name>
    <name evidence="9" type="ORF">MCGM508_04300</name>
</gene>
<evidence type="ECO:0000313" key="10">
    <source>
        <dbReference type="Proteomes" id="UP000031975"/>
    </source>
</evidence>
<dbReference type="GO" id="GO:0000976">
    <property type="term" value="F:transcription cis-regulatory region binding"/>
    <property type="evidence" value="ECO:0007669"/>
    <property type="project" value="TreeGrafter"/>
</dbReference>
<dbReference type="InterPro" id="IPR038619">
    <property type="entry name" value="MraZ_sf"/>
</dbReference>
<dbReference type="Pfam" id="PF02381">
    <property type="entry name" value="MraZ"/>
    <property type="match status" value="2"/>
</dbReference>
<accession>A0A0C2W7K1</accession>
<dbReference type="InterPro" id="IPR035644">
    <property type="entry name" value="MraZ_C"/>
</dbReference>
<evidence type="ECO:0000256" key="3">
    <source>
        <dbReference type="ARBA" id="ARBA00022737"/>
    </source>
</evidence>
<keyword evidence="5 7" id="KW-0238">DNA-binding</keyword>
<comment type="subunit">
    <text evidence="7">Forms oligomers.</text>
</comment>
<dbReference type="EMBL" id="JXQB01000001">
    <property type="protein sequence ID" value="KIM14252.1"/>
    <property type="molecule type" value="Genomic_DNA"/>
</dbReference>
<keyword evidence="3" id="KW-0677">Repeat</keyword>